<sequence>MSLPGHALDINDESVDSVGVFSSRLDSKTKAEIRQLLRSHAQPPSQLLSVLADLSNDLVRCDDEISSYEGEIDILQDLLVHREELQTHCGHIRSILSPIRRLPGETLVDIFSLWRGDTLPSNSPKVSGVALLGQKPLLDIAHVCIRWHDLILGTPTLWNTLELDSQDLCAQLPLTFNISIFAWSPTDSSLPLQLLAQHCERWKGVSIYCNMMHIQRWAGIKGRLTLLEKLKIQTPRRNIPTSHYGIHPLDMFEIAPRLTTLEAMGLPPVALMHLDKLHTLRALRQDPTGLTTIMSFMSCFPHGLHLCLELVLSYVSDDDILNLDIPPTSSNIQCLSLNIRGNFVQHRCTQTQSAIFEALTLPHLTELTFSSARYPLAWPRGAFLSFSPRSSFQTHLQSLDLAQVGLTELELLESLHALPVLHHLSISDHQFYEGQANDEHGADRLLITSSLFAQLALNDAPPCLVPQLRSLSCRSTLRFDDDAYLHFVLSRCCGGAPSVPPFASKLQWIPGRYRDLEPSVYAQLRELRVRKKISWEFSQAVYGCPEALYVLHWKDSYWSQEHYQWSKARCDRPNLPLTPSLTPIWSSSAPRASACDVKPTVTSAEGIIHLNLWAFGRRGQLPADGWPPALGLAAPALALPIVFYASISTPLADRNAYLFPPPGPRLPQDPFACMLALHLGRGDYEGPVSRGVNVLKHWQPVLAEGTRTR</sequence>
<dbReference type="EMBL" id="JARJCN010000015">
    <property type="protein sequence ID" value="KAJ7093840.1"/>
    <property type="molecule type" value="Genomic_DNA"/>
</dbReference>
<reference evidence="1" key="1">
    <citation type="submission" date="2023-03" db="EMBL/GenBank/DDBJ databases">
        <title>Massive genome expansion in bonnet fungi (Mycena s.s.) driven by repeated elements and novel gene families across ecological guilds.</title>
        <authorList>
            <consortium name="Lawrence Berkeley National Laboratory"/>
            <person name="Harder C.B."/>
            <person name="Miyauchi S."/>
            <person name="Viragh M."/>
            <person name="Kuo A."/>
            <person name="Thoen E."/>
            <person name="Andreopoulos B."/>
            <person name="Lu D."/>
            <person name="Skrede I."/>
            <person name="Drula E."/>
            <person name="Henrissat B."/>
            <person name="Morin E."/>
            <person name="Kohler A."/>
            <person name="Barry K."/>
            <person name="LaButti K."/>
            <person name="Morin E."/>
            <person name="Salamov A."/>
            <person name="Lipzen A."/>
            <person name="Mereny Z."/>
            <person name="Hegedus B."/>
            <person name="Baldrian P."/>
            <person name="Stursova M."/>
            <person name="Weitz H."/>
            <person name="Taylor A."/>
            <person name="Grigoriev I.V."/>
            <person name="Nagy L.G."/>
            <person name="Martin F."/>
            <person name="Kauserud H."/>
        </authorList>
    </citation>
    <scope>NUCLEOTIDE SEQUENCE</scope>
    <source>
        <strain evidence="1">CBHHK173m</strain>
    </source>
</reference>
<dbReference type="SUPFAM" id="SSF52047">
    <property type="entry name" value="RNI-like"/>
    <property type="match status" value="1"/>
</dbReference>
<gene>
    <name evidence="1" type="ORF">B0H15DRAFT_947179</name>
</gene>
<organism evidence="1 2">
    <name type="scientific">Mycena belliarum</name>
    <dbReference type="NCBI Taxonomy" id="1033014"/>
    <lineage>
        <taxon>Eukaryota</taxon>
        <taxon>Fungi</taxon>
        <taxon>Dikarya</taxon>
        <taxon>Basidiomycota</taxon>
        <taxon>Agaricomycotina</taxon>
        <taxon>Agaricomycetes</taxon>
        <taxon>Agaricomycetidae</taxon>
        <taxon>Agaricales</taxon>
        <taxon>Marasmiineae</taxon>
        <taxon>Mycenaceae</taxon>
        <taxon>Mycena</taxon>
    </lineage>
</organism>
<proteinExistence type="predicted"/>
<dbReference type="Proteomes" id="UP001222325">
    <property type="component" value="Unassembled WGS sequence"/>
</dbReference>
<keyword evidence="2" id="KW-1185">Reference proteome</keyword>
<evidence type="ECO:0000313" key="2">
    <source>
        <dbReference type="Proteomes" id="UP001222325"/>
    </source>
</evidence>
<name>A0AAD6UA76_9AGAR</name>
<dbReference type="InterPro" id="IPR032675">
    <property type="entry name" value="LRR_dom_sf"/>
</dbReference>
<protein>
    <recommendedName>
        <fullName evidence="3">F-box domain-containing protein</fullName>
    </recommendedName>
</protein>
<evidence type="ECO:0000313" key="1">
    <source>
        <dbReference type="EMBL" id="KAJ7093840.1"/>
    </source>
</evidence>
<evidence type="ECO:0008006" key="3">
    <source>
        <dbReference type="Google" id="ProtNLM"/>
    </source>
</evidence>
<accession>A0AAD6UA76</accession>
<comment type="caution">
    <text evidence="1">The sequence shown here is derived from an EMBL/GenBank/DDBJ whole genome shotgun (WGS) entry which is preliminary data.</text>
</comment>
<dbReference type="AlphaFoldDB" id="A0AAD6UA76"/>
<dbReference type="Gene3D" id="3.80.10.10">
    <property type="entry name" value="Ribonuclease Inhibitor"/>
    <property type="match status" value="1"/>
</dbReference>